<gene>
    <name evidence="3" type="ORF">GUITHDRAFT_161941</name>
</gene>
<feature type="region of interest" description="Disordered" evidence="2">
    <location>
        <begin position="727"/>
        <end position="896"/>
    </location>
</feature>
<dbReference type="EMBL" id="JH992980">
    <property type="protein sequence ID" value="EKX49804.1"/>
    <property type="molecule type" value="Genomic_DNA"/>
</dbReference>
<reference evidence="4" key="3">
    <citation type="submission" date="2015-06" db="UniProtKB">
        <authorList>
            <consortium name="EnsemblProtists"/>
        </authorList>
    </citation>
    <scope>IDENTIFICATION</scope>
</reference>
<dbReference type="EnsemblProtists" id="EKX49804">
    <property type="protein sequence ID" value="EKX49804"/>
    <property type="gene ID" value="GUITHDRAFT_161941"/>
</dbReference>
<proteinExistence type="predicted"/>
<feature type="compositionally biased region" description="Basic and acidic residues" evidence="2">
    <location>
        <begin position="727"/>
        <end position="764"/>
    </location>
</feature>
<keyword evidence="5" id="KW-1185">Reference proteome</keyword>
<protein>
    <submittedName>
        <fullName evidence="3 4">Uncharacterized protein</fullName>
    </submittedName>
</protein>
<keyword evidence="1" id="KW-0175">Coiled coil</keyword>
<evidence type="ECO:0000313" key="3">
    <source>
        <dbReference type="EMBL" id="EKX49804.1"/>
    </source>
</evidence>
<feature type="coiled-coil region" evidence="1">
    <location>
        <begin position="1006"/>
        <end position="1033"/>
    </location>
</feature>
<accession>L1JNH6</accession>
<evidence type="ECO:0000313" key="5">
    <source>
        <dbReference type="Proteomes" id="UP000011087"/>
    </source>
</evidence>
<dbReference type="OrthoDB" id="2133912at2759"/>
<dbReference type="GeneID" id="17306515"/>
<dbReference type="PaxDb" id="55529-EKX49804"/>
<dbReference type="OMA" id="HNDINEM"/>
<sequence>MDQQNISMQDPSSPFPLNTTSCPPLTEWMSPHVACYYPYVNGTSSAETSCGHARMTDLQQDTQAPCQLHLPVTGECQQSLVNLADPYVNISENVYISGHAHQDFLSASQSDMLPAYNDACRQDAWGQHVWREGDETCHNGTTPGDLTPAGHPTTSAGGLSCDRPSYGQVVLMPCGLDDGARLSYAGVAMLGPPSSLPADVQQNATDVVAQDLQTDQTFSYLPARQAFSQMPEEHPRESSDEELAGFSAAMVLNGDISGSTRREEESRKLEEAAGGEEADGGPIVIVCARKGSLTGKNKVEISYETLSSHFDQSMQEASKKLYRWTSICLTSSWMNRETSLRAEMNSETSRLHKVEEKGQQSLQELQKEHARRKEAFDQLLEKYSNTEKRLDEEIEKNKKLKKKAEELEKSALAMSKEYDLMKDEMLKSTAKDRNLATLEAALHEAREHAKTSKSALSVLEQELFSTAEKMKETNAKCQRLEDDVRSKQERARKSEEEGRKLTIQVKKYEQDLAMFRGRVEALEGDKLRYEKEMSVMQDKMSVLQSEKNSLSQSLETLQRSKDDSFNVIGDLNKQLQQVKSESLSLQNAMKKLREEELVPTQQTCTKLEAMLIHTRSTLEGKVSGLEREGEALKVELERTKKDLGERTGQLIQSEQEVKGRDAVIASQAQELSALTERMQFADKKMKEDEEKIKGLTETLQNLSSDSRDSQDQNLKLQAMLAEKTEALGKLLEEQKKDKEEKERLRQQAEESAKELARSRSELDKANMATESSRKRVRELEAEVDRAGKEEKARREQEERRRQEQEKLIKSLQEEKSAIEKRAADLGRTVEEMSREKKEMVGSLKRQEEQIESLQAEKRRREEEEDHCRRKLQEELDRATQMSREQKEKIEELEHGVCSGQSEKMKIETKLASVQDEHSKMVKDIRYLQEENRSLAEKVTFLMEKTKGIEEELRATKEEKTREGKQFSSEIARISAQLQQEREGGADVCWGKTRRFEKELSSAEGWLKEKDAKLKEAEKAQEGLRSEMERMREVCGKVEQLEKLVKVFASSLRS</sequence>
<feature type="compositionally biased region" description="Basic and acidic residues" evidence="2">
    <location>
        <begin position="260"/>
        <end position="271"/>
    </location>
</feature>
<dbReference type="HOGENOM" id="CLU_290617_0_0_1"/>
<dbReference type="KEGG" id="gtt:GUITHDRAFT_161941"/>
<reference evidence="3 5" key="1">
    <citation type="journal article" date="2012" name="Nature">
        <title>Algal genomes reveal evolutionary mosaicism and the fate of nucleomorphs.</title>
        <authorList>
            <consortium name="DOE Joint Genome Institute"/>
            <person name="Curtis B.A."/>
            <person name="Tanifuji G."/>
            <person name="Burki F."/>
            <person name="Gruber A."/>
            <person name="Irimia M."/>
            <person name="Maruyama S."/>
            <person name="Arias M.C."/>
            <person name="Ball S.G."/>
            <person name="Gile G.H."/>
            <person name="Hirakawa Y."/>
            <person name="Hopkins J.F."/>
            <person name="Kuo A."/>
            <person name="Rensing S.A."/>
            <person name="Schmutz J."/>
            <person name="Symeonidi A."/>
            <person name="Elias M."/>
            <person name="Eveleigh R.J."/>
            <person name="Herman E.K."/>
            <person name="Klute M.J."/>
            <person name="Nakayama T."/>
            <person name="Obornik M."/>
            <person name="Reyes-Prieto A."/>
            <person name="Armbrust E.V."/>
            <person name="Aves S.J."/>
            <person name="Beiko R.G."/>
            <person name="Coutinho P."/>
            <person name="Dacks J.B."/>
            <person name="Durnford D.G."/>
            <person name="Fast N.M."/>
            <person name="Green B.R."/>
            <person name="Grisdale C.J."/>
            <person name="Hempel F."/>
            <person name="Henrissat B."/>
            <person name="Hoppner M.P."/>
            <person name="Ishida K."/>
            <person name="Kim E."/>
            <person name="Koreny L."/>
            <person name="Kroth P.G."/>
            <person name="Liu Y."/>
            <person name="Malik S.B."/>
            <person name="Maier U.G."/>
            <person name="McRose D."/>
            <person name="Mock T."/>
            <person name="Neilson J.A."/>
            <person name="Onodera N.T."/>
            <person name="Poole A.M."/>
            <person name="Pritham E.J."/>
            <person name="Richards T.A."/>
            <person name="Rocap G."/>
            <person name="Roy S.W."/>
            <person name="Sarai C."/>
            <person name="Schaack S."/>
            <person name="Shirato S."/>
            <person name="Slamovits C.H."/>
            <person name="Spencer D.F."/>
            <person name="Suzuki S."/>
            <person name="Worden A.Z."/>
            <person name="Zauner S."/>
            <person name="Barry K."/>
            <person name="Bell C."/>
            <person name="Bharti A.K."/>
            <person name="Crow J.A."/>
            <person name="Grimwood J."/>
            <person name="Kramer R."/>
            <person name="Lindquist E."/>
            <person name="Lucas S."/>
            <person name="Salamov A."/>
            <person name="McFadden G.I."/>
            <person name="Lane C.E."/>
            <person name="Keeling P.J."/>
            <person name="Gray M.W."/>
            <person name="Grigoriev I.V."/>
            <person name="Archibald J.M."/>
        </authorList>
    </citation>
    <scope>NUCLEOTIDE SEQUENCE</scope>
    <source>
        <strain evidence="3 5">CCMP2712</strain>
    </source>
</reference>
<feature type="coiled-coil region" evidence="1">
    <location>
        <begin position="362"/>
        <end position="595"/>
    </location>
</feature>
<evidence type="ECO:0000256" key="2">
    <source>
        <dbReference type="SAM" id="MobiDB-lite"/>
    </source>
</evidence>
<dbReference type="AlphaFoldDB" id="L1JNH6"/>
<dbReference type="STRING" id="905079.L1JNH6"/>
<evidence type="ECO:0000256" key="1">
    <source>
        <dbReference type="SAM" id="Coils"/>
    </source>
</evidence>
<feature type="compositionally biased region" description="Basic and acidic residues" evidence="2">
    <location>
        <begin position="771"/>
        <end position="894"/>
    </location>
</feature>
<name>L1JNH6_GUITC</name>
<organism evidence="3">
    <name type="scientific">Guillardia theta (strain CCMP2712)</name>
    <name type="common">Cryptophyte</name>
    <dbReference type="NCBI Taxonomy" id="905079"/>
    <lineage>
        <taxon>Eukaryota</taxon>
        <taxon>Cryptophyceae</taxon>
        <taxon>Pyrenomonadales</taxon>
        <taxon>Geminigeraceae</taxon>
        <taxon>Guillardia</taxon>
    </lineage>
</organism>
<dbReference type="RefSeq" id="XP_005836784.1">
    <property type="nucleotide sequence ID" value="XM_005836727.1"/>
</dbReference>
<dbReference type="Proteomes" id="UP000011087">
    <property type="component" value="Unassembled WGS sequence"/>
</dbReference>
<evidence type="ECO:0000313" key="4">
    <source>
        <dbReference type="EnsemblProtists" id="EKX49804"/>
    </source>
</evidence>
<feature type="region of interest" description="Disordered" evidence="2">
    <location>
        <begin position="254"/>
        <end position="275"/>
    </location>
</feature>
<reference evidence="5" key="2">
    <citation type="submission" date="2012-11" db="EMBL/GenBank/DDBJ databases">
        <authorList>
            <person name="Kuo A."/>
            <person name="Curtis B.A."/>
            <person name="Tanifuji G."/>
            <person name="Burki F."/>
            <person name="Gruber A."/>
            <person name="Irimia M."/>
            <person name="Maruyama S."/>
            <person name="Arias M.C."/>
            <person name="Ball S.G."/>
            <person name="Gile G.H."/>
            <person name="Hirakawa Y."/>
            <person name="Hopkins J.F."/>
            <person name="Rensing S.A."/>
            <person name="Schmutz J."/>
            <person name="Symeonidi A."/>
            <person name="Elias M."/>
            <person name="Eveleigh R.J."/>
            <person name="Herman E.K."/>
            <person name="Klute M.J."/>
            <person name="Nakayama T."/>
            <person name="Obornik M."/>
            <person name="Reyes-Prieto A."/>
            <person name="Armbrust E.V."/>
            <person name="Aves S.J."/>
            <person name="Beiko R.G."/>
            <person name="Coutinho P."/>
            <person name="Dacks J.B."/>
            <person name="Durnford D.G."/>
            <person name="Fast N.M."/>
            <person name="Green B.R."/>
            <person name="Grisdale C."/>
            <person name="Hempe F."/>
            <person name="Henrissat B."/>
            <person name="Hoppner M.P."/>
            <person name="Ishida K.-I."/>
            <person name="Kim E."/>
            <person name="Koreny L."/>
            <person name="Kroth P.G."/>
            <person name="Liu Y."/>
            <person name="Malik S.-B."/>
            <person name="Maier U.G."/>
            <person name="McRose D."/>
            <person name="Mock T."/>
            <person name="Neilson J.A."/>
            <person name="Onodera N.T."/>
            <person name="Poole A.M."/>
            <person name="Pritham E.J."/>
            <person name="Richards T.A."/>
            <person name="Rocap G."/>
            <person name="Roy S.W."/>
            <person name="Sarai C."/>
            <person name="Schaack S."/>
            <person name="Shirato S."/>
            <person name="Slamovits C.H."/>
            <person name="Spencer D.F."/>
            <person name="Suzuki S."/>
            <person name="Worden A.Z."/>
            <person name="Zauner S."/>
            <person name="Barry K."/>
            <person name="Bell C."/>
            <person name="Bharti A.K."/>
            <person name="Crow J.A."/>
            <person name="Grimwood J."/>
            <person name="Kramer R."/>
            <person name="Lindquist E."/>
            <person name="Lucas S."/>
            <person name="Salamov A."/>
            <person name="McFadden G.I."/>
            <person name="Lane C.E."/>
            <person name="Keeling P.J."/>
            <person name="Gray M.W."/>
            <person name="Grigoriev I.V."/>
            <person name="Archibald J.M."/>
        </authorList>
    </citation>
    <scope>NUCLEOTIDE SEQUENCE</scope>
    <source>
        <strain evidence="5">CCMP2712</strain>
    </source>
</reference>